<dbReference type="VEuPathDB" id="FungiDB:A1O9_09945"/>
<dbReference type="GeneID" id="25284853"/>
<evidence type="ECO:0000313" key="1">
    <source>
        <dbReference type="EMBL" id="KEF54150.1"/>
    </source>
</evidence>
<name>A0A072PEZ5_9EURO</name>
<protein>
    <submittedName>
        <fullName evidence="1">Uncharacterized protein</fullName>
    </submittedName>
</protein>
<evidence type="ECO:0000313" key="2">
    <source>
        <dbReference type="Proteomes" id="UP000027920"/>
    </source>
</evidence>
<dbReference type="HOGENOM" id="CLU_046556_0_0_1"/>
<keyword evidence="2" id="KW-1185">Reference proteome</keyword>
<dbReference type="RefSeq" id="XP_013256740.1">
    <property type="nucleotide sequence ID" value="XM_013401286.1"/>
</dbReference>
<accession>A0A072PEZ5</accession>
<dbReference type="EMBL" id="AMGV01000011">
    <property type="protein sequence ID" value="KEF54150.1"/>
    <property type="molecule type" value="Genomic_DNA"/>
</dbReference>
<dbReference type="OrthoDB" id="3940621at2759"/>
<comment type="caution">
    <text evidence="1">The sequence shown here is derived from an EMBL/GenBank/DDBJ whole genome shotgun (WGS) entry which is preliminary data.</text>
</comment>
<feature type="non-terminal residue" evidence="1">
    <location>
        <position position="301"/>
    </location>
</feature>
<sequence>MLGQRSIGLLVVNKQLYDELIIHLCQLFTLSLYIDPTAPDTEFQILNSKGESWGPTRSLKSHHLDHQLFKGMKVDRFKEIKISVGPTNPAYPGQLVRAWLQVTRLVNALSAVWKNPHRIPASFLDIRLPIRSTVGGISAFQQYLSDLQKCTTGNGVTRTLPTTRAFRVGRHGVASDIGILLIPFLRIRTQRLHIDLPTHRAAARCAVDDQIEDLQADTTSTVPFGLNSGWPVNYHDSLIMRQEGAMSLWLDDLLDNMKGATARYLQPDRFETWCDVYKRNLGQCLFGYKSGTRTVGGAASV</sequence>
<proteinExistence type="predicted"/>
<organism evidence="1 2">
    <name type="scientific">Exophiala aquamarina CBS 119918</name>
    <dbReference type="NCBI Taxonomy" id="1182545"/>
    <lineage>
        <taxon>Eukaryota</taxon>
        <taxon>Fungi</taxon>
        <taxon>Dikarya</taxon>
        <taxon>Ascomycota</taxon>
        <taxon>Pezizomycotina</taxon>
        <taxon>Eurotiomycetes</taxon>
        <taxon>Chaetothyriomycetidae</taxon>
        <taxon>Chaetothyriales</taxon>
        <taxon>Herpotrichiellaceae</taxon>
        <taxon>Exophiala</taxon>
    </lineage>
</organism>
<dbReference type="AlphaFoldDB" id="A0A072PEZ5"/>
<dbReference type="Proteomes" id="UP000027920">
    <property type="component" value="Unassembled WGS sequence"/>
</dbReference>
<dbReference type="STRING" id="1182545.A0A072PEZ5"/>
<gene>
    <name evidence="1" type="ORF">A1O9_09945</name>
</gene>
<reference evidence="1 2" key="1">
    <citation type="submission" date="2013-03" db="EMBL/GenBank/DDBJ databases">
        <title>The Genome Sequence of Exophiala aquamarina CBS 119918.</title>
        <authorList>
            <consortium name="The Broad Institute Genomics Platform"/>
            <person name="Cuomo C."/>
            <person name="de Hoog S."/>
            <person name="Gorbushina A."/>
            <person name="Walker B."/>
            <person name="Young S.K."/>
            <person name="Zeng Q."/>
            <person name="Gargeya S."/>
            <person name="Fitzgerald M."/>
            <person name="Haas B."/>
            <person name="Abouelleil A."/>
            <person name="Allen A.W."/>
            <person name="Alvarado L."/>
            <person name="Arachchi H.M."/>
            <person name="Berlin A.M."/>
            <person name="Chapman S.B."/>
            <person name="Gainer-Dewar J."/>
            <person name="Goldberg J."/>
            <person name="Griggs A."/>
            <person name="Gujja S."/>
            <person name="Hansen M."/>
            <person name="Howarth C."/>
            <person name="Imamovic A."/>
            <person name="Ireland A."/>
            <person name="Larimer J."/>
            <person name="McCowan C."/>
            <person name="Murphy C."/>
            <person name="Pearson M."/>
            <person name="Poon T.W."/>
            <person name="Priest M."/>
            <person name="Roberts A."/>
            <person name="Saif S."/>
            <person name="Shea T."/>
            <person name="Sisk P."/>
            <person name="Sykes S."/>
            <person name="Wortman J."/>
            <person name="Nusbaum C."/>
            <person name="Birren B."/>
        </authorList>
    </citation>
    <scope>NUCLEOTIDE SEQUENCE [LARGE SCALE GENOMIC DNA]</scope>
    <source>
        <strain evidence="1 2">CBS 119918</strain>
    </source>
</reference>